<dbReference type="InterPro" id="IPR050896">
    <property type="entry name" value="Mito_lipid_metab_GTPase"/>
</dbReference>
<evidence type="ECO:0000259" key="3">
    <source>
        <dbReference type="Pfam" id="PF21516"/>
    </source>
</evidence>
<dbReference type="InterPro" id="IPR006073">
    <property type="entry name" value="GTP-bd"/>
</dbReference>
<evidence type="ECO:0008006" key="6">
    <source>
        <dbReference type="Google" id="ProtNLM"/>
    </source>
</evidence>
<feature type="domain" description="NOA1/YqeH-like C-terminal" evidence="3">
    <location>
        <begin position="566"/>
        <end position="674"/>
    </location>
</feature>
<evidence type="ECO:0000256" key="1">
    <source>
        <dbReference type="SAM" id="MobiDB-lite"/>
    </source>
</evidence>
<dbReference type="Pfam" id="PF01926">
    <property type="entry name" value="MMR_HSR1"/>
    <property type="match status" value="1"/>
</dbReference>
<feature type="domain" description="G" evidence="2">
    <location>
        <begin position="438"/>
        <end position="513"/>
    </location>
</feature>
<dbReference type="InterPro" id="IPR048422">
    <property type="entry name" value="NOA1/YqeH-like_C"/>
</dbReference>
<comment type="caution">
    <text evidence="4">The sequence shown here is derived from an EMBL/GenBank/DDBJ whole genome shotgun (WGS) entry which is preliminary data.</text>
</comment>
<sequence>MFSPLLRSSLRSSPLRAASALRCASSTPPPNPPGKKPKPSKIQINPNWETEFDSAGMAADLDALYGFAGKAVESNRVGRFQATRLETPLPGDAAEDDVAEDDGGYDGAFPEFLDEDELDFEGAALTDTSGVAGGMEERLAAAQDASARGFLTSASDADYIDGLSPGAAGGRAKPEEKSVYALRRDVPAGTCPGCGVGFQASDEGRVGFLPRKQMDVVDRMVEAAGAKEREGREWTTEEEVDFLLAQRAAELGVAVPDVVGSPAGGAEPEPFRPPSKPITCKRCFDLQNGNIGLTISSSVAPNPDPSTTPDPYLSRDSFVSLLTASLAEHAGTSIILILVDLWDFGPAGALEPLDAILRSLPEPPPVLLAVNKADLFPPQLSALRSETWVRRELEYHGIGCVKGVKGDVRLISGKTGFGVKSLVAKVLGVLEDEGRSNVFVCGGANVGKSTLLNRLIEDSAGRGGRKVKRKAGNANKRSANAVTVSPLPGTTLGVMKMRLGEDSTLMDTPGLLVDGSLNRLLTGEEMKLATPKKTSPITLRVEPGSSVLIGGLARVDVKDDCKAFMVTVWVSSEIKLHMTKTAKADEVLRKHLGTMLTPPIVEVAEGEDREEKVRQRLEQLGDMVDHPYEIEGKGWKESAADITLRGLGWVSIVGAGTASINVRVPKGVGVDVRPPLMPFDHWQYTGKFTGGRAINRTGYTKGKKKTKRAVVPRSK</sequence>
<evidence type="ECO:0000313" key="5">
    <source>
        <dbReference type="Proteomes" id="UP001165060"/>
    </source>
</evidence>
<dbReference type="PANTHER" id="PTHR46434:SF1">
    <property type="entry name" value="GENETIC INTERACTOR OF PROHIBITINS 3, MITOCHONDRIAL"/>
    <property type="match status" value="1"/>
</dbReference>
<protein>
    <recommendedName>
        <fullName evidence="6">G domain-containing protein</fullName>
    </recommendedName>
</protein>
<dbReference type="Gene3D" id="3.40.50.300">
    <property type="entry name" value="P-loop containing nucleotide triphosphate hydrolases"/>
    <property type="match status" value="1"/>
</dbReference>
<dbReference type="EMBL" id="BRYB01003087">
    <property type="protein sequence ID" value="GMI30196.1"/>
    <property type="molecule type" value="Genomic_DNA"/>
</dbReference>
<dbReference type="SUPFAM" id="SSF52540">
    <property type="entry name" value="P-loop containing nucleoside triphosphate hydrolases"/>
    <property type="match status" value="1"/>
</dbReference>
<keyword evidence="5" id="KW-1185">Reference proteome</keyword>
<dbReference type="Proteomes" id="UP001165060">
    <property type="component" value="Unassembled WGS sequence"/>
</dbReference>
<reference evidence="4 5" key="1">
    <citation type="journal article" date="2023" name="Commun. Biol.">
        <title>Genome analysis of Parmales, the sister group of diatoms, reveals the evolutionary specialization of diatoms from phago-mixotrophs to photoautotrophs.</title>
        <authorList>
            <person name="Ban H."/>
            <person name="Sato S."/>
            <person name="Yoshikawa S."/>
            <person name="Yamada K."/>
            <person name="Nakamura Y."/>
            <person name="Ichinomiya M."/>
            <person name="Sato N."/>
            <person name="Blanc-Mathieu R."/>
            <person name="Endo H."/>
            <person name="Kuwata A."/>
            <person name="Ogata H."/>
        </authorList>
    </citation>
    <scope>NUCLEOTIDE SEQUENCE [LARGE SCALE GENOMIC DNA]</scope>
</reference>
<organism evidence="4 5">
    <name type="scientific">Tetraparma gracilis</name>
    <dbReference type="NCBI Taxonomy" id="2962635"/>
    <lineage>
        <taxon>Eukaryota</taxon>
        <taxon>Sar</taxon>
        <taxon>Stramenopiles</taxon>
        <taxon>Ochrophyta</taxon>
        <taxon>Bolidophyceae</taxon>
        <taxon>Parmales</taxon>
        <taxon>Triparmaceae</taxon>
        <taxon>Tetraparma</taxon>
    </lineage>
</organism>
<accession>A0ABQ6MQN3</accession>
<feature type="region of interest" description="Disordered" evidence="1">
    <location>
        <begin position="1"/>
        <end position="44"/>
    </location>
</feature>
<dbReference type="PANTHER" id="PTHR46434">
    <property type="entry name" value="GENETIC INTERACTOR OF PROHIBITINS 3, MITOCHONDRIAL"/>
    <property type="match status" value="1"/>
</dbReference>
<evidence type="ECO:0000259" key="2">
    <source>
        <dbReference type="Pfam" id="PF01926"/>
    </source>
</evidence>
<evidence type="ECO:0000313" key="4">
    <source>
        <dbReference type="EMBL" id="GMI30196.1"/>
    </source>
</evidence>
<dbReference type="Pfam" id="PF21516">
    <property type="entry name" value="YqeH-like_C"/>
    <property type="match status" value="1"/>
</dbReference>
<proteinExistence type="predicted"/>
<feature type="compositionally biased region" description="Low complexity" evidence="1">
    <location>
        <begin position="1"/>
        <end position="26"/>
    </location>
</feature>
<dbReference type="InterPro" id="IPR027417">
    <property type="entry name" value="P-loop_NTPase"/>
</dbReference>
<gene>
    <name evidence="4" type="ORF">TeGR_g11583</name>
</gene>
<name>A0ABQ6MQN3_9STRA</name>